<dbReference type="EMBL" id="CP003390">
    <property type="protein sequence ID" value="AFI84264.1"/>
    <property type="molecule type" value="Genomic_DNA"/>
</dbReference>
<evidence type="ECO:0000313" key="1">
    <source>
        <dbReference type="EMBL" id="AFI84264.1"/>
    </source>
</evidence>
<dbReference type="AlphaFoldDB" id="I1XIP5"/>
<proteinExistence type="predicted"/>
<evidence type="ECO:0000313" key="2">
    <source>
        <dbReference type="Proteomes" id="UP000009144"/>
    </source>
</evidence>
<keyword evidence="1" id="KW-0012">Acyltransferase</keyword>
<gene>
    <name evidence="1" type="ordered locus">Q7A_1434</name>
</gene>
<name>I1XIP5_METNJ</name>
<dbReference type="Pfam" id="PF00132">
    <property type="entry name" value="Hexapep"/>
    <property type="match status" value="1"/>
</dbReference>
<keyword evidence="1" id="KW-0808">Transferase</keyword>
<keyword evidence="2" id="KW-1185">Reference proteome</keyword>
<dbReference type="OrthoDB" id="9815592at2"/>
<dbReference type="GO" id="GO:0009001">
    <property type="term" value="F:serine O-acetyltransferase activity"/>
    <property type="evidence" value="ECO:0007669"/>
    <property type="project" value="UniProtKB-EC"/>
</dbReference>
<reference evidence="1 2" key="1">
    <citation type="journal article" date="2012" name="J. Bacteriol.">
        <title>Complete genome sequences of Methylophaga sp. strain JAM1 and Methylophaga sp. strain JAM7.</title>
        <authorList>
            <person name="Villeneuve C."/>
            <person name="Martineau C."/>
            <person name="Mauffrey F."/>
            <person name="Villemur R."/>
        </authorList>
    </citation>
    <scope>NUCLEOTIDE SEQUENCE [LARGE SCALE GENOMIC DNA]</scope>
    <source>
        <strain evidence="1 2">JAM1</strain>
    </source>
</reference>
<dbReference type="HOGENOM" id="CLU_1388818_0_0_6"/>
<dbReference type="InterPro" id="IPR011004">
    <property type="entry name" value="Trimer_LpxA-like_sf"/>
</dbReference>
<dbReference type="Gene3D" id="2.160.10.10">
    <property type="entry name" value="Hexapeptide repeat proteins"/>
    <property type="match status" value="1"/>
</dbReference>
<sequence>MTTSLPLKALIKQDIVQYIKFSADFSGESYSKLRMLSALLTPSVMCSSFYRLAHWFYRRKLLMIARLISRINFLIHKADISPASEIGPGLYIPHTPGVAFYGHAGRHLTLYARAIVVTESIHIERHHQVNDAPEIGNNVIVGAYAVVKGKLTIGDNSTVGPNCYLNESIPANTTLYNAEKINIILADVQKDT</sequence>
<dbReference type="RefSeq" id="WP_014706637.1">
    <property type="nucleotide sequence ID" value="NC_017857.3"/>
</dbReference>
<reference evidence="1 2" key="2">
    <citation type="journal article" date="2013" name="Int. J. Syst. Evol. Microbiol.">
        <title>Methylophaga nitratireducenticrescens sp. nov. and Methylophaga frappieri sp. nov., isolated from the biofilm of the methanol-fed denitrification system treating the seawater at the Montreal Biodome.</title>
        <authorList>
            <person name="Villeneuve C."/>
            <person name="Martineau C."/>
            <person name="Mauffrey F."/>
            <person name="Villemur R."/>
        </authorList>
    </citation>
    <scope>NUCLEOTIDE SEQUENCE [LARGE SCALE GENOMIC DNA]</scope>
    <source>
        <strain evidence="1 2">JAM1</strain>
    </source>
</reference>
<dbReference type="KEGG" id="mej:Q7A_1434"/>
<dbReference type="STRING" id="754476.Q7A_1434"/>
<dbReference type="PANTHER" id="PTHR42811">
    <property type="entry name" value="SERINE ACETYLTRANSFERASE"/>
    <property type="match status" value="1"/>
</dbReference>
<accession>I1XIP5</accession>
<dbReference type="PATRIC" id="fig|754476.3.peg.1418"/>
<dbReference type="EC" id="2.3.1.30" evidence="1"/>
<dbReference type="Proteomes" id="UP000009144">
    <property type="component" value="Chromosome"/>
</dbReference>
<protein>
    <submittedName>
        <fullName evidence="1">Serine acetyltransferase</fullName>
        <ecNumber evidence="1">2.3.1.30</ecNumber>
    </submittedName>
</protein>
<dbReference type="SUPFAM" id="SSF51161">
    <property type="entry name" value="Trimeric LpxA-like enzymes"/>
    <property type="match status" value="1"/>
</dbReference>
<organism evidence="1 2">
    <name type="scientific">Methylophaga nitratireducenticrescens</name>
    <dbReference type="NCBI Taxonomy" id="754476"/>
    <lineage>
        <taxon>Bacteria</taxon>
        <taxon>Pseudomonadati</taxon>
        <taxon>Pseudomonadota</taxon>
        <taxon>Gammaproteobacteria</taxon>
        <taxon>Thiotrichales</taxon>
        <taxon>Piscirickettsiaceae</taxon>
        <taxon>Methylophaga</taxon>
    </lineage>
</organism>
<dbReference type="eggNOG" id="COG1045">
    <property type="taxonomic scope" value="Bacteria"/>
</dbReference>
<dbReference type="InterPro" id="IPR001451">
    <property type="entry name" value="Hexapep"/>
</dbReference>